<evidence type="ECO:0000256" key="1">
    <source>
        <dbReference type="ARBA" id="ARBA00004990"/>
    </source>
</evidence>
<comment type="caution">
    <text evidence="8">Lacks conserved residue(s) required for the propagation of feature annotation.</text>
</comment>
<comment type="pathway">
    <text evidence="1 8">Cofactor biosynthesis; (R)-pantothenate biosynthesis; (R)-pantothenate from (R)-pantoate and beta-alanine: step 1/1.</text>
</comment>
<dbReference type="SUPFAM" id="SSF52374">
    <property type="entry name" value="Nucleotidylyl transferase"/>
    <property type="match status" value="1"/>
</dbReference>
<protein>
    <recommendedName>
        <fullName evidence="8">Pantothenate synthetase</fullName>
        <shortName evidence="8">PS</shortName>
        <ecNumber evidence="8">6.3.2.1</ecNumber>
    </recommendedName>
    <alternativeName>
        <fullName evidence="8">Pantoate--beta-alanine ligase</fullName>
    </alternativeName>
    <alternativeName>
        <fullName evidence="8">Pantoate-activating enzyme</fullName>
    </alternativeName>
</protein>
<dbReference type="NCBIfam" id="TIGR00125">
    <property type="entry name" value="cyt_tran_rel"/>
    <property type="match status" value="1"/>
</dbReference>
<keyword evidence="9" id="KW-0614">Plasmid</keyword>
<evidence type="ECO:0000256" key="3">
    <source>
        <dbReference type="ARBA" id="ARBA00022598"/>
    </source>
</evidence>
<evidence type="ECO:0000313" key="10">
    <source>
        <dbReference type="Proteomes" id="UP000515465"/>
    </source>
</evidence>
<evidence type="ECO:0000256" key="4">
    <source>
        <dbReference type="ARBA" id="ARBA00022655"/>
    </source>
</evidence>
<dbReference type="CDD" id="cd00560">
    <property type="entry name" value="PanC"/>
    <property type="match status" value="1"/>
</dbReference>
<dbReference type="HAMAP" id="MF_00158">
    <property type="entry name" value="PanC"/>
    <property type="match status" value="1"/>
</dbReference>
<keyword evidence="3 8" id="KW-0436">Ligase</keyword>
<dbReference type="PANTHER" id="PTHR21299:SF1">
    <property type="entry name" value="PANTOATE--BETA-ALANINE LIGASE"/>
    <property type="match status" value="1"/>
</dbReference>
<dbReference type="EC" id="6.3.2.1" evidence="8"/>
<dbReference type="GO" id="GO:0015940">
    <property type="term" value="P:pantothenate biosynthetic process"/>
    <property type="evidence" value="ECO:0007669"/>
    <property type="project" value="UniProtKB-UniRule"/>
</dbReference>
<evidence type="ECO:0000313" key="9">
    <source>
        <dbReference type="EMBL" id="QND62017.1"/>
    </source>
</evidence>
<comment type="similarity">
    <text evidence="2 8">Belongs to the pantothenate synthetase family.</text>
</comment>
<dbReference type="UniPathway" id="UPA00028">
    <property type="reaction ID" value="UER00005"/>
</dbReference>
<dbReference type="InterPro" id="IPR003721">
    <property type="entry name" value="Pantoate_ligase"/>
</dbReference>
<evidence type="ECO:0000256" key="7">
    <source>
        <dbReference type="ARBA" id="ARBA00048258"/>
    </source>
</evidence>
<feature type="binding site" evidence="8">
    <location>
        <position position="155"/>
    </location>
    <ligand>
        <name>(R)-pantoate</name>
        <dbReference type="ChEBI" id="CHEBI:15980"/>
    </ligand>
</feature>
<accession>A0A7G6T5I5</accession>
<feature type="active site" description="Proton donor" evidence="8">
    <location>
        <position position="39"/>
    </location>
</feature>
<evidence type="ECO:0000256" key="2">
    <source>
        <dbReference type="ARBA" id="ARBA00009256"/>
    </source>
</evidence>
<comment type="catalytic activity">
    <reaction evidence="7 8">
        <text>(R)-pantoate + beta-alanine + ATP = (R)-pantothenate + AMP + diphosphate + H(+)</text>
        <dbReference type="Rhea" id="RHEA:10912"/>
        <dbReference type="ChEBI" id="CHEBI:15378"/>
        <dbReference type="ChEBI" id="CHEBI:15980"/>
        <dbReference type="ChEBI" id="CHEBI:29032"/>
        <dbReference type="ChEBI" id="CHEBI:30616"/>
        <dbReference type="ChEBI" id="CHEBI:33019"/>
        <dbReference type="ChEBI" id="CHEBI:57966"/>
        <dbReference type="ChEBI" id="CHEBI:456215"/>
        <dbReference type="EC" id="6.3.2.1"/>
    </reaction>
</comment>
<keyword evidence="8" id="KW-0963">Cytoplasm</keyword>
<feature type="binding site" evidence="8">
    <location>
        <position position="178"/>
    </location>
    <ligand>
        <name>ATP</name>
        <dbReference type="ChEBI" id="CHEBI:30616"/>
    </ligand>
</feature>
<keyword evidence="6 8" id="KW-0067">ATP-binding</keyword>
<proteinExistence type="inferred from homology"/>
<dbReference type="Gene3D" id="3.40.50.620">
    <property type="entry name" value="HUPs"/>
    <property type="match status" value="1"/>
</dbReference>
<dbReference type="Pfam" id="PF02569">
    <property type="entry name" value="Pantoate_ligase"/>
    <property type="match status" value="1"/>
</dbReference>
<gene>
    <name evidence="8" type="primary">panC</name>
    <name evidence="9" type="ORF">HB778_38520</name>
</gene>
<evidence type="ECO:0000256" key="8">
    <source>
        <dbReference type="HAMAP-Rule" id="MF_00158"/>
    </source>
</evidence>
<feature type="binding site" evidence="8">
    <location>
        <position position="63"/>
    </location>
    <ligand>
        <name>(R)-pantoate</name>
        <dbReference type="ChEBI" id="CHEBI:15980"/>
    </ligand>
</feature>
<feature type="binding site" evidence="8">
    <location>
        <position position="63"/>
    </location>
    <ligand>
        <name>beta-alanine</name>
        <dbReference type="ChEBI" id="CHEBI:57966"/>
    </ligand>
</feature>
<sequence>MIIPIARTVAELRMAVAGWRQKGLKVAVVPTIGALHEGHLSLVRTALAKADRVIVTLFVNPKQFNSAADLAAYPRTEHDDAAKLAPLGAHLLYAPNAADVYPEGFATTISVSGVSRGLCGAFRPGHFDGVATVVAKLFLQTRADLAFFGEKDFQQLHVVRRLVRDLEIPIEIVACPTVREADGLAMSSRNVRLSAEQRLAAPRLAEVLSTSAGRLSAGAPAELVLAEARQAIRAAGYDEVEYLELRADQDLSPLSAADRPARLIVAAWLGGTRLIDNVGVLPGQRKGELLAAANAA</sequence>
<dbReference type="InterPro" id="IPR042176">
    <property type="entry name" value="Pantoate_ligase_C"/>
</dbReference>
<dbReference type="InterPro" id="IPR014729">
    <property type="entry name" value="Rossmann-like_a/b/a_fold"/>
</dbReference>
<comment type="subcellular location">
    <subcellularLocation>
        <location evidence="8">Cytoplasm</location>
    </subcellularLocation>
</comment>
<comment type="subunit">
    <text evidence="8">Homodimer.</text>
</comment>
<evidence type="ECO:0000256" key="5">
    <source>
        <dbReference type="ARBA" id="ARBA00022741"/>
    </source>
</evidence>
<feature type="binding site" evidence="8">
    <location>
        <begin position="186"/>
        <end position="189"/>
    </location>
    <ligand>
        <name>ATP</name>
        <dbReference type="ChEBI" id="CHEBI:30616"/>
    </ligand>
</feature>
<organism evidence="9 10">
    <name type="scientific">Mesorhizobium huakuii</name>
    <dbReference type="NCBI Taxonomy" id="28104"/>
    <lineage>
        <taxon>Bacteria</taxon>
        <taxon>Pseudomonadati</taxon>
        <taxon>Pseudomonadota</taxon>
        <taxon>Alphaproteobacteria</taxon>
        <taxon>Hyphomicrobiales</taxon>
        <taxon>Phyllobacteriaceae</taxon>
        <taxon>Mesorhizobium</taxon>
    </lineage>
</organism>
<feature type="binding site" evidence="8">
    <location>
        <begin position="149"/>
        <end position="152"/>
    </location>
    <ligand>
        <name>ATP</name>
        <dbReference type="ChEBI" id="CHEBI:30616"/>
    </ligand>
</feature>
<geneLocation type="plasmid" evidence="9 10">
    <name>p_1</name>
</geneLocation>
<dbReference type="AlphaFoldDB" id="A0A7G6T5I5"/>
<keyword evidence="4 8" id="KW-0566">Pantothenate biosynthesis</keyword>
<dbReference type="EMBL" id="CP050299">
    <property type="protein sequence ID" value="QND62017.1"/>
    <property type="molecule type" value="Genomic_DNA"/>
</dbReference>
<dbReference type="Proteomes" id="UP000515465">
    <property type="component" value="Plasmid p_1"/>
</dbReference>
<dbReference type="RefSeq" id="WP_183455316.1">
    <property type="nucleotide sequence ID" value="NZ_CP050299.1"/>
</dbReference>
<keyword evidence="5 8" id="KW-0547">Nucleotide-binding</keyword>
<dbReference type="GO" id="GO:0005524">
    <property type="term" value="F:ATP binding"/>
    <property type="evidence" value="ECO:0007669"/>
    <property type="project" value="UniProtKB-KW"/>
</dbReference>
<reference evidence="10" key="1">
    <citation type="journal article" date="2020" name="Mol. Plant Microbe">
        <title>Rhizobial microsymbionts of the narrowly endemic Oxytropis species growing in Kamchatka are characterized by significant genetic diversity and possess a set of genes that are associated with T3SS and T6SS secretion systems and can affect the development of symbiosis.</title>
        <authorList>
            <person name="Safronova V."/>
            <person name="Guro P."/>
            <person name="Sazanova A."/>
            <person name="Kuznetsova I."/>
            <person name="Belimov A."/>
            <person name="Yakubov V."/>
            <person name="Chirak E."/>
            <person name="Afonin A."/>
            <person name="Gogolev Y."/>
            <person name="Andronov E."/>
            <person name="Tikhonovich I."/>
        </authorList>
    </citation>
    <scope>NUCLEOTIDE SEQUENCE [LARGE SCALE GENOMIC DNA]</scope>
    <source>
        <strain evidence="10">583</strain>
        <plasmid evidence="10">p_1</plasmid>
    </source>
</reference>
<dbReference type="GO" id="GO:0004592">
    <property type="term" value="F:pantoate-beta-alanine ligase activity"/>
    <property type="evidence" value="ECO:0007669"/>
    <property type="project" value="UniProtKB-UniRule"/>
</dbReference>
<dbReference type="PANTHER" id="PTHR21299">
    <property type="entry name" value="CYTIDYLATE KINASE/PANTOATE-BETA-ALANINE LIGASE"/>
    <property type="match status" value="1"/>
</dbReference>
<evidence type="ECO:0000256" key="6">
    <source>
        <dbReference type="ARBA" id="ARBA00022840"/>
    </source>
</evidence>
<comment type="miscellaneous">
    <text evidence="8">The reaction proceeds by a bi uni uni bi ping pong mechanism.</text>
</comment>
<dbReference type="Gene3D" id="3.30.1300.10">
    <property type="entry name" value="Pantoate-beta-alanine ligase, C-terminal domain"/>
    <property type="match status" value="1"/>
</dbReference>
<dbReference type="InterPro" id="IPR004821">
    <property type="entry name" value="Cyt_trans-like"/>
</dbReference>
<dbReference type="NCBIfam" id="TIGR00018">
    <property type="entry name" value="panC"/>
    <property type="match status" value="1"/>
</dbReference>
<name>A0A7G6T5I5_9HYPH</name>
<comment type="function">
    <text evidence="8">Catalyzes the condensation of pantoate with beta-alanine in an ATP-dependent reaction via a pantoyl-adenylate intermediate.</text>
</comment>
<dbReference type="GO" id="GO:0005829">
    <property type="term" value="C:cytosol"/>
    <property type="evidence" value="ECO:0007669"/>
    <property type="project" value="TreeGrafter"/>
</dbReference>